<name>A0AAD8FBI4_BIOPF</name>
<dbReference type="AlphaFoldDB" id="A0AAD8FBI4"/>
<dbReference type="Proteomes" id="UP001233172">
    <property type="component" value="Unassembled WGS sequence"/>
</dbReference>
<reference evidence="1" key="1">
    <citation type="journal article" date="2023" name="PLoS Negl. Trop. Dis.">
        <title>A genome sequence for Biomphalaria pfeifferi, the major vector snail for the human-infecting parasite Schistosoma mansoni.</title>
        <authorList>
            <person name="Bu L."/>
            <person name="Lu L."/>
            <person name="Laidemitt M.R."/>
            <person name="Zhang S.M."/>
            <person name="Mutuku M."/>
            <person name="Mkoji G."/>
            <person name="Steinauer M."/>
            <person name="Loker E.S."/>
        </authorList>
    </citation>
    <scope>NUCLEOTIDE SEQUENCE</scope>
    <source>
        <strain evidence="1">KasaAsao</strain>
    </source>
</reference>
<accession>A0AAD8FBI4</accession>
<reference evidence="1" key="2">
    <citation type="submission" date="2023-04" db="EMBL/GenBank/DDBJ databases">
        <authorList>
            <person name="Bu L."/>
            <person name="Lu L."/>
            <person name="Laidemitt M.R."/>
            <person name="Zhang S.M."/>
            <person name="Mutuku M."/>
            <person name="Mkoji G."/>
            <person name="Steinauer M."/>
            <person name="Loker E.S."/>
        </authorList>
    </citation>
    <scope>NUCLEOTIDE SEQUENCE</scope>
    <source>
        <strain evidence="1">KasaAsao</strain>
        <tissue evidence="1">Whole Snail</tissue>
    </source>
</reference>
<keyword evidence="2" id="KW-1185">Reference proteome</keyword>
<organism evidence="1 2">
    <name type="scientific">Biomphalaria pfeifferi</name>
    <name type="common">Bloodfluke planorb</name>
    <name type="synonym">Freshwater snail</name>
    <dbReference type="NCBI Taxonomy" id="112525"/>
    <lineage>
        <taxon>Eukaryota</taxon>
        <taxon>Metazoa</taxon>
        <taxon>Spiralia</taxon>
        <taxon>Lophotrochozoa</taxon>
        <taxon>Mollusca</taxon>
        <taxon>Gastropoda</taxon>
        <taxon>Heterobranchia</taxon>
        <taxon>Euthyneura</taxon>
        <taxon>Panpulmonata</taxon>
        <taxon>Hygrophila</taxon>
        <taxon>Lymnaeoidea</taxon>
        <taxon>Planorbidae</taxon>
        <taxon>Biomphalaria</taxon>
    </lineage>
</organism>
<proteinExistence type="predicted"/>
<feature type="non-terminal residue" evidence="1">
    <location>
        <position position="1"/>
    </location>
</feature>
<gene>
    <name evidence="1" type="ORF">Bpfe_012724</name>
</gene>
<comment type="caution">
    <text evidence="1">The sequence shown here is derived from an EMBL/GenBank/DDBJ whole genome shotgun (WGS) entry which is preliminary data.</text>
</comment>
<feature type="non-terminal residue" evidence="1">
    <location>
        <position position="52"/>
    </location>
</feature>
<dbReference type="EMBL" id="JASAOG010000052">
    <property type="protein sequence ID" value="KAK0057768.1"/>
    <property type="molecule type" value="Genomic_DNA"/>
</dbReference>
<evidence type="ECO:0000313" key="1">
    <source>
        <dbReference type="EMBL" id="KAK0057768.1"/>
    </source>
</evidence>
<protein>
    <submittedName>
        <fullName evidence="1">Uncharacterized protein</fullName>
    </submittedName>
</protein>
<sequence length="52" mass="5365">TLSSAISAFIFSGSPANTRCIICNYSQPALPVAQATQRGKGPAILSPKTICL</sequence>
<evidence type="ECO:0000313" key="2">
    <source>
        <dbReference type="Proteomes" id="UP001233172"/>
    </source>
</evidence>